<organism evidence="3 5">
    <name type="scientific">Xenorhabdus ehlersii</name>
    <dbReference type="NCBI Taxonomy" id="290111"/>
    <lineage>
        <taxon>Bacteria</taxon>
        <taxon>Pseudomonadati</taxon>
        <taxon>Pseudomonadota</taxon>
        <taxon>Gammaproteobacteria</taxon>
        <taxon>Enterobacterales</taxon>
        <taxon>Morganellaceae</taxon>
        <taxon>Xenorhabdus</taxon>
    </lineage>
</organism>
<dbReference type="EMBL" id="NIBT01000024">
    <property type="protein sequence ID" value="PHM22564.1"/>
    <property type="molecule type" value="Genomic_DNA"/>
</dbReference>
<sequence length="678" mass="76342">MFLTANELIGLPALPGSVQGMRMALNRLTGDNPEFVRQRQGSKAMEYHIDCLPDVAREAVRRQYFAAVLAHPVNQDAINTPVAQPVRPLEELQLMRQCPALLTRELSSLTDQQRQVADARALLALEVLNLRDAGMSRSAAVQYLSDGSRQGTLPSALQSAADGANARKGRRRGVGTRALQEWVTIYQSTNNGDERLALLSPGHNKEVQPEQVQWFPMFLSHYRNVNGPSLQAAYRSFCEEWQQLYADQPPMLETQPSYDAVRRLMAKLPKREKARGRLTGSAARALETYQKRDWSQMPVNGCWISDGKSMNLKVAHPIHGRPFTPELTLVLDGRTRYVVGWSLDLSESTIAVASAYRHAMKHHGKPLFVYSDNGGGQTNKTLDADITGIFPRMGIDHMTGIPGNPQARGIIERLNAVIPRRIAQKFQTYNGLGADPESVRVTDRRILSAVKAQENQRELNAVQQAALAKLPTWQQLLDAIEEEVEHYNTRHEHSELPKHNGRHMTAAVYRKMVLETEGDEIEYLTQIELREMFMPEVTRIAQRGWVEFNNNQYFAENLIQVDGESVRVAYDIHDAGEVIIRRMDGRYVCTAIWNGNKVAAVPTTAMAKAVEARRSRRLARVEDKRHEIEAEARPVLESKPLPDFGGFIPVPETAALPNRSYSFLQTEFEQHMKDAGNY</sequence>
<evidence type="ECO:0000259" key="2">
    <source>
        <dbReference type="PROSITE" id="PS51702"/>
    </source>
</evidence>
<reference evidence="4 6" key="2">
    <citation type="submission" date="2018-09" db="EMBL/GenBank/DDBJ databases">
        <title>Genomic Encyclopedia of Archaeal and Bacterial Type Strains, Phase II (KMG-II): from individual species to whole genera.</title>
        <authorList>
            <person name="Goeker M."/>
        </authorList>
    </citation>
    <scope>NUCLEOTIDE SEQUENCE [LARGE SCALE GENOMIC DNA]</scope>
    <source>
        <strain evidence="4 6">DSM 16337</strain>
    </source>
</reference>
<dbReference type="Pfam" id="PF09299">
    <property type="entry name" value="Mu-transpos_C"/>
    <property type="match status" value="1"/>
</dbReference>
<dbReference type="Proteomes" id="UP000225605">
    <property type="component" value="Unassembled WGS sequence"/>
</dbReference>
<dbReference type="AlphaFoldDB" id="A0A2D0ILA5"/>
<dbReference type="Gene3D" id="1.10.10.10">
    <property type="entry name" value="Winged helix-like DNA-binding domain superfamily/Winged helix DNA-binding domain"/>
    <property type="match status" value="1"/>
</dbReference>
<evidence type="ECO:0000313" key="6">
    <source>
        <dbReference type="Proteomes" id="UP000283568"/>
    </source>
</evidence>
<reference evidence="3 5" key="1">
    <citation type="journal article" date="2017" name="Nat. Microbiol.">
        <title>Natural product diversity associated with the nematode symbionts Photorhabdus and Xenorhabdus.</title>
        <authorList>
            <person name="Tobias N.J."/>
            <person name="Wolff H."/>
            <person name="Djahanschiri B."/>
            <person name="Grundmann F."/>
            <person name="Kronenwerth M."/>
            <person name="Shi Y.M."/>
            <person name="Simonyi S."/>
            <person name="Grun P."/>
            <person name="Shapiro-Ilan D."/>
            <person name="Pidot S.J."/>
            <person name="Stinear T.P."/>
            <person name="Ebersberger I."/>
            <person name="Bode H.B."/>
        </authorList>
    </citation>
    <scope>NUCLEOTIDE SEQUENCE [LARGE SCALE GENOMIC DNA]</scope>
    <source>
        <strain evidence="3 5">DSM 16337</strain>
    </source>
</reference>
<dbReference type="InterPro" id="IPR036388">
    <property type="entry name" value="WH-like_DNA-bd_sf"/>
</dbReference>
<evidence type="ECO:0000259" key="1">
    <source>
        <dbReference type="PROSITE" id="PS50994"/>
    </source>
</evidence>
<name>A0A2D0ILA5_9GAMM</name>
<protein>
    <submittedName>
        <fullName evidence="3">Transposase</fullName>
    </submittedName>
</protein>
<dbReference type="SUPFAM" id="SSF46955">
    <property type="entry name" value="Putative DNA-binding domain"/>
    <property type="match status" value="1"/>
</dbReference>
<dbReference type="GO" id="GO:0003677">
    <property type="term" value="F:DNA binding"/>
    <property type="evidence" value="ECO:0007669"/>
    <property type="project" value="InterPro"/>
</dbReference>
<dbReference type="RefSeq" id="WP_099133733.1">
    <property type="nucleotide sequence ID" value="NZ_CAWNOJ010000036.1"/>
</dbReference>
<evidence type="ECO:0000313" key="5">
    <source>
        <dbReference type="Proteomes" id="UP000225605"/>
    </source>
</evidence>
<dbReference type="SUPFAM" id="SSF53098">
    <property type="entry name" value="Ribonuclease H-like"/>
    <property type="match status" value="1"/>
</dbReference>
<dbReference type="Proteomes" id="UP000283568">
    <property type="component" value="Unassembled WGS sequence"/>
</dbReference>
<feature type="domain" description="Integrase catalytic" evidence="1">
    <location>
        <begin position="294"/>
        <end position="479"/>
    </location>
</feature>
<comment type="caution">
    <text evidence="3">The sequence shown here is derived from an EMBL/GenBank/DDBJ whole genome shotgun (WGS) entry which is preliminary data.</text>
</comment>
<accession>A0A2D0ILA5</accession>
<dbReference type="InterPro" id="IPR015378">
    <property type="entry name" value="Transposase-like_Mu_C"/>
</dbReference>
<dbReference type="InterPro" id="IPR012337">
    <property type="entry name" value="RNaseH-like_sf"/>
</dbReference>
<dbReference type="Gene3D" id="2.30.30.130">
    <property type="entry name" value="Transposase, Mu, C-terminal"/>
    <property type="match status" value="1"/>
</dbReference>
<dbReference type="InterPro" id="IPR009061">
    <property type="entry name" value="DNA-bd_dom_put_sf"/>
</dbReference>
<dbReference type="SUPFAM" id="SSF50610">
    <property type="entry name" value="mu transposase, C-terminal domain"/>
    <property type="match status" value="1"/>
</dbReference>
<dbReference type="PANTHER" id="PTHR35004">
    <property type="entry name" value="TRANSPOSASE RV3428C-RELATED"/>
    <property type="match status" value="1"/>
</dbReference>
<dbReference type="InterPro" id="IPR009004">
    <property type="entry name" value="Transposase_Mu_C"/>
</dbReference>
<dbReference type="PROSITE" id="PS50994">
    <property type="entry name" value="INTEGRASE"/>
    <property type="match status" value="1"/>
</dbReference>
<dbReference type="EMBL" id="RAQI01000002">
    <property type="protein sequence ID" value="RKE91440.1"/>
    <property type="molecule type" value="Genomic_DNA"/>
</dbReference>
<feature type="domain" description="HTH Mu-type" evidence="2">
    <location>
        <begin position="1"/>
        <end position="68"/>
    </location>
</feature>
<dbReference type="PROSITE" id="PS51702">
    <property type="entry name" value="HTH_MU"/>
    <property type="match status" value="1"/>
</dbReference>
<dbReference type="Gene3D" id="3.30.420.10">
    <property type="entry name" value="Ribonuclease H-like superfamily/Ribonuclease H"/>
    <property type="match status" value="1"/>
</dbReference>
<evidence type="ECO:0000313" key="4">
    <source>
        <dbReference type="EMBL" id="RKE91440.1"/>
    </source>
</evidence>
<dbReference type="InterPro" id="IPR001584">
    <property type="entry name" value="Integrase_cat-core"/>
</dbReference>
<gene>
    <name evidence="4" type="ORF">BDE27_1662</name>
    <name evidence="3" type="ORF">Xehl_03575</name>
</gene>
<keyword evidence="6" id="KW-1185">Reference proteome</keyword>
<dbReference type="PANTHER" id="PTHR35004:SF7">
    <property type="entry name" value="INTEGRASE PROTEIN"/>
    <property type="match status" value="1"/>
</dbReference>
<dbReference type="InterPro" id="IPR036397">
    <property type="entry name" value="RNaseH_sf"/>
</dbReference>
<dbReference type="OrthoDB" id="5676324at2"/>
<evidence type="ECO:0000313" key="3">
    <source>
        <dbReference type="EMBL" id="PHM22564.1"/>
    </source>
</evidence>
<dbReference type="GO" id="GO:0015074">
    <property type="term" value="P:DNA integration"/>
    <property type="evidence" value="ECO:0007669"/>
    <property type="project" value="InterPro"/>
</dbReference>
<proteinExistence type="predicted"/>
<dbReference type="InterPro" id="IPR003314">
    <property type="entry name" value="Mu-type_HTH"/>
</dbReference>